<dbReference type="InterPro" id="IPR036691">
    <property type="entry name" value="Endo/exonu/phosph_ase_sf"/>
</dbReference>
<dbReference type="AlphaFoldDB" id="A0A2Z6NF17"/>
<reference evidence="2" key="1">
    <citation type="journal article" date="2017" name="Front. Plant Sci.">
        <title>Climate Clever Clovers: New Paradigm to Reduce the Environmental Footprint of Ruminants by Breeding Low Methanogenic Forages Utilizing Haplotype Variation.</title>
        <authorList>
            <person name="Kaur P."/>
            <person name="Appels R."/>
            <person name="Bayer P.E."/>
            <person name="Keeble-Gagnere G."/>
            <person name="Wang J."/>
            <person name="Hirakawa H."/>
            <person name="Shirasawa K."/>
            <person name="Vercoe P."/>
            <person name="Stefanova K."/>
            <person name="Durmic Z."/>
            <person name="Nichols P."/>
            <person name="Revell C."/>
            <person name="Isobe S.N."/>
            <person name="Edwards D."/>
            <person name="Erskine W."/>
        </authorList>
    </citation>
    <scope>NUCLEOTIDE SEQUENCE [LARGE SCALE GENOMIC DNA]</scope>
    <source>
        <strain evidence="2">cv. Daliak</strain>
    </source>
</reference>
<keyword evidence="2" id="KW-1185">Reference proteome</keyword>
<gene>
    <name evidence="1" type="ORF">TSUD_323890</name>
</gene>
<dbReference type="SUPFAM" id="SSF56219">
    <property type="entry name" value="DNase I-like"/>
    <property type="match status" value="1"/>
</dbReference>
<name>A0A2Z6NF17_TRISU</name>
<dbReference type="Gene3D" id="3.60.10.10">
    <property type="entry name" value="Endonuclease/exonuclease/phosphatase"/>
    <property type="match status" value="1"/>
</dbReference>
<sequence length="594" mass="68349">MRYIKTDEEPFPSGKRCITARRSKKWLRREVLRPEVVLKRNSFSGSGFLGITVEREGVIINIVNIYSPCNISGKKKLWDDLLSFKRQSGGGEWCMGGDFNVVLHTYERKGSSAHSRQGERTLFNRFVEEMELIDVQVLGKKYSWFSADGNSMSRLDRFLLSDCFIVSQDNWGPKPFRVINGWLEYPEFLAFVEKSWKGFDVHGKKAFILKEKFKLSKDCLRKWNREVFGYLDLNIEKTVKDLNDIEGMMGGDDMELELTRREDLNKLRFLETDHFKESFLKQKSRMQWVKEEVREAIWSSDGNKCPRSDGFNFNFLKACWDIIKGDIMELLIEFHGSATLPKAITSSFFPLIPKKDHPQALSDYRPICLVSSLYKILSNVLTARLKKVLGKLISKLTSKGHTIGELEFFGLHVVSYGFCGMMEALDSSMCFLELYVCSGEWKSYRGVRSRVDSIPFRFLGIPVGANLRRRATWLPIIDSMKRKLAANFLHGEGSVGLKNASLWWRDLWRLGAEDVGSWFGNNISSIFGDENAADLALILEHIWPRRDVGDRRKWKPNMTSFFPSENNILGADTQGWDGGSVNEYDESFEISLVK</sequence>
<evidence type="ECO:0008006" key="3">
    <source>
        <dbReference type="Google" id="ProtNLM"/>
    </source>
</evidence>
<dbReference type="OrthoDB" id="1938551at2759"/>
<evidence type="ECO:0000313" key="2">
    <source>
        <dbReference type="Proteomes" id="UP000242715"/>
    </source>
</evidence>
<dbReference type="PANTHER" id="PTHR46890:SF49">
    <property type="entry name" value="RNA-DIRECTED DNA POLYMERASE"/>
    <property type="match status" value="1"/>
</dbReference>
<protein>
    <recommendedName>
        <fullName evidence="3">Reverse transcriptase domain-containing protein</fullName>
    </recommendedName>
</protein>
<dbReference type="InterPro" id="IPR052343">
    <property type="entry name" value="Retrotransposon-Effector_Assoc"/>
</dbReference>
<dbReference type="Proteomes" id="UP000242715">
    <property type="component" value="Unassembled WGS sequence"/>
</dbReference>
<accession>A0A2Z6NF17</accession>
<proteinExistence type="predicted"/>
<evidence type="ECO:0000313" key="1">
    <source>
        <dbReference type="EMBL" id="GAU35252.1"/>
    </source>
</evidence>
<organism evidence="1 2">
    <name type="scientific">Trifolium subterraneum</name>
    <name type="common">Subterranean clover</name>
    <dbReference type="NCBI Taxonomy" id="3900"/>
    <lineage>
        <taxon>Eukaryota</taxon>
        <taxon>Viridiplantae</taxon>
        <taxon>Streptophyta</taxon>
        <taxon>Embryophyta</taxon>
        <taxon>Tracheophyta</taxon>
        <taxon>Spermatophyta</taxon>
        <taxon>Magnoliopsida</taxon>
        <taxon>eudicotyledons</taxon>
        <taxon>Gunneridae</taxon>
        <taxon>Pentapetalae</taxon>
        <taxon>rosids</taxon>
        <taxon>fabids</taxon>
        <taxon>Fabales</taxon>
        <taxon>Fabaceae</taxon>
        <taxon>Papilionoideae</taxon>
        <taxon>50 kb inversion clade</taxon>
        <taxon>NPAAA clade</taxon>
        <taxon>Hologalegina</taxon>
        <taxon>IRL clade</taxon>
        <taxon>Trifolieae</taxon>
        <taxon>Trifolium</taxon>
    </lineage>
</organism>
<dbReference type="EMBL" id="DF973582">
    <property type="protein sequence ID" value="GAU35252.1"/>
    <property type="molecule type" value="Genomic_DNA"/>
</dbReference>
<dbReference type="PANTHER" id="PTHR46890">
    <property type="entry name" value="NON-LTR RETROLELEMENT REVERSE TRANSCRIPTASE-LIKE PROTEIN-RELATED"/>
    <property type="match status" value="1"/>
</dbReference>